<keyword evidence="3" id="KW-1185">Reference proteome</keyword>
<dbReference type="RefSeq" id="WP_280658567.1">
    <property type="nucleotide sequence ID" value="NZ_CP120373.1"/>
</dbReference>
<proteinExistence type="predicted"/>
<gene>
    <name evidence="2" type="ORF">PZN02_002794</name>
</gene>
<dbReference type="EMBL" id="CP120373">
    <property type="protein sequence ID" value="WEX86501.1"/>
    <property type="molecule type" value="Genomic_DNA"/>
</dbReference>
<reference evidence="2 3" key="1">
    <citation type="submission" date="2023-03" db="EMBL/GenBank/DDBJ databases">
        <authorList>
            <person name="Kaur S."/>
            <person name="Espinosa-Saiz D."/>
            <person name="Velazquez E."/>
            <person name="Menendez E."/>
            <person name="diCenzo G.C."/>
        </authorList>
    </citation>
    <scope>NUCLEOTIDE SEQUENCE [LARGE SCALE GENOMIC DNA]</scope>
    <source>
        <strain evidence="2 3">LMG 24692</strain>
    </source>
</reference>
<evidence type="ECO:0000256" key="1">
    <source>
        <dbReference type="SAM" id="SignalP"/>
    </source>
</evidence>
<name>A0ABY8DBT4_9HYPH</name>
<dbReference type="Proteomes" id="UP001229355">
    <property type="component" value="Chromosome 1"/>
</dbReference>
<organism evidence="2 3">
    <name type="scientific">Sinorhizobium garamanticum</name>
    <dbReference type="NCBI Taxonomy" id="680247"/>
    <lineage>
        <taxon>Bacteria</taxon>
        <taxon>Pseudomonadati</taxon>
        <taxon>Pseudomonadota</taxon>
        <taxon>Alphaproteobacteria</taxon>
        <taxon>Hyphomicrobiales</taxon>
        <taxon>Rhizobiaceae</taxon>
        <taxon>Sinorhizobium/Ensifer group</taxon>
        <taxon>Sinorhizobium</taxon>
    </lineage>
</organism>
<keyword evidence="1" id="KW-0732">Signal</keyword>
<evidence type="ECO:0000313" key="3">
    <source>
        <dbReference type="Proteomes" id="UP001229355"/>
    </source>
</evidence>
<protein>
    <submittedName>
        <fullName evidence="2">Uncharacterized protein</fullName>
    </submittedName>
</protein>
<feature type="chain" id="PRO_5045897971" evidence="1">
    <location>
        <begin position="23"/>
        <end position="48"/>
    </location>
</feature>
<feature type="signal peptide" evidence="1">
    <location>
        <begin position="1"/>
        <end position="22"/>
    </location>
</feature>
<sequence>MKRFTFLAALAAPAIALGLAIAAVEWLQPTTGVSNETTASTNPQMRVP</sequence>
<accession>A0ABY8DBT4</accession>
<evidence type="ECO:0000313" key="2">
    <source>
        <dbReference type="EMBL" id="WEX86501.1"/>
    </source>
</evidence>